<dbReference type="Proteomes" id="UP001558613">
    <property type="component" value="Unassembled WGS sequence"/>
</dbReference>
<dbReference type="EMBL" id="JAYMGO010000010">
    <property type="protein sequence ID" value="KAL1266355.1"/>
    <property type="molecule type" value="Genomic_DNA"/>
</dbReference>
<feature type="compositionally biased region" description="Polar residues" evidence="1">
    <location>
        <begin position="60"/>
        <end position="69"/>
    </location>
</feature>
<accession>A0ABR3MNY7</accession>
<evidence type="ECO:0000256" key="1">
    <source>
        <dbReference type="SAM" id="MobiDB-lite"/>
    </source>
</evidence>
<reference evidence="2 3" key="1">
    <citation type="submission" date="2023-09" db="EMBL/GenBank/DDBJ databases">
        <authorList>
            <person name="Wang M."/>
        </authorList>
    </citation>
    <scope>NUCLEOTIDE SEQUENCE [LARGE SCALE GENOMIC DNA]</scope>
    <source>
        <strain evidence="2">GT-2023</strain>
        <tissue evidence="2">Liver</tissue>
    </source>
</reference>
<protein>
    <submittedName>
        <fullName evidence="2">Uncharacterized protein</fullName>
    </submittedName>
</protein>
<evidence type="ECO:0000313" key="2">
    <source>
        <dbReference type="EMBL" id="KAL1266355.1"/>
    </source>
</evidence>
<feature type="region of interest" description="Disordered" evidence="1">
    <location>
        <begin position="21"/>
        <end position="91"/>
    </location>
</feature>
<organism evidence="2 3">
    <name type="scientific">Cirrhinus molitorella</name>
    <name type="common">mud carp</name>
    <dbReference type="NCBI Taxonomy" id="172907"/>
    <lineage>
        <taxon>Eukaryota</taxon>
        <taxon>Metazoa</taxon>
        <taxon>Chordata</taxon>
        <taxon>Craniata</taxon>
        <taxon>Vertebrata</taxon>
        <taxon>Euteleostomi</taxon>
        <taxon>Actinopterygii</taxon>
        <taxon>Neopterygii</taxon>
        <taxon>Teleostei</taxon>
        <taxon>Ostariophysi</taxon>
        <taxon>Cypriniformes</taxon>
        <taxon>Cyprinidae</taxon>
        <taxon>Labeoninae</taxon>
        <taxon>Labeonini</taxon>
        <taxon>Cirrhinus</taxon>
    </lineage>
</organism>
<name>A0ABR3MNY7_9TELE</name>
<feature type="compositionally biased region" description="Polar residues" evidence="1">
    <location>
        <begin position="30"/>
        <end position="42"/>
    </location>
</feature>
<gene>
    <name evidence="2" type="ORF">QQF64_002030</name>
</gene>
<comment type="caution">
    <text evidence="2">The sequence shown here is derived from an EMBL/GenBank/DDBJ whole genome shotgun (WGS) entry which is preliminary data.</text>
</comment>
<evidence type="ECO:0000313" key="3">
    <source>
        <dbReference type="Proteomes" id="UP001558613"/>
    </source>
</evidence>
<keyword evidence="3" id="KW-1185">Reference proteome</keyword>
<proteinExistence type="predicted"/>
<sequence>MKGEVLLPAVTFLVAFEEGAAGKRKGGRGSQLQGNCRSTTVSELKMSERETKVTTPEALAQTSRSSPSPASIPWERVKQWKQRISPAHSTD</sequence>